<organism evidence="3 4">
    <name type="scientific">Agreia bicolorata</name>
    <dbReference type="NCBI Taxonomy" id="110935"/>
    <lineage>
        <taxon>Bacteria</taxon>
        <taxon>Bacillati</taxon>
        <taxon>Actinomycetota</taxon>
        <taxon>Actinomycetes</taxon>
        <taxon>Micrococcales</taxon>
        <taxon>Microbacteriaceae</taxon>
        <taxon>Agreia</taxon>
    </lineage>
</organism>
<accession>A0A1T4WY41</accession>
<name>A0A1T4WY41_9MICO</name>
<proteinExistence type="predicted"/>
<evidence type="ECO:0000313" key="3">
    <source>
        <dbReference type="EMBL" id="SKA82303.1"/>
    </source>
</evidence>
<dbReference type="AlphaFoldDB" id="A0A1T4WY41"/>
<feature type="transmembrane region" description="Helical" evidence="1">
    <location>
        <begin position="146"/>
        <end position="168"/>
    </location>
</feature>
<dbReference type="NCBIfam" id="TIGR01167">
    <property type="entry name" value="LPXTG_anchor"/>
    <property type="match status" value="1"/>
</dbReference>
<keyword evidence="1" id="KW-0812">Transmembrane</keyword>
<evidence type="ECO:0000313" key="4">
    <source>
        <dbReference type="Proteomes" id="UP000189735"/>
    </source>
</evidence>
<keyword evidence="1" id="KW-1133">Transmembrane helix</keyword>
<gene>
    <name evidence="3" type="ORF">SAMN06295879_0462</name>
</gene>
<protein>
    <submittedName>
        <fullName evidence="3">LPXTG-motif cell wall anchor domain-containing protein</fullName>
    </submittedName>
</protein>
<keyword evidence="1" id="KW-0472">Membrane</keyword>
<feature type="signal peptide" evidence="2">
    <location>
        <begin position="1"/>
        <end position="25"/>
    </location>
</feature>
<keyword evidence="2" id="KW-0732">Signal</keyword>
<feature type="chain" id="PRO_5012910912" evidence="2">
    <location>
        <begin position="26"/>
        <end position="175"/>
    </location>
</feature>
<dbReference type="EMBL" id="FUYG01000001">
    <property type="protein sequence ID" value="SKA82303.1"/>
    <property type="molecule type" value="Genomic_DNA"/>
</dbReference>
<evidence type="ECO:0000256" key="2">
    <source>
        <dbReference type="SAM" id="SignalP"/>
    </source>
</evidence>
<reference evidence="4" key="1">
    <citation type="submission" date="2017-02" db="EMBL/GenBank/DDBJ databases">
        <authorList>
            <person name="Varghese N."/>
            <person name="Submissions S."/>
        </authorList>
    </citation>
    <scope>NUCLEOTIDE SEQUENCE [LARGE SCALE GENOMIC DNA]</scope>
    <source>
        <strain evidence="4">VKM Ac-2052</strain>
    </source>
</reference>
<dbReference type="Proteomes" id="UP000189735">
    <property type="component" value="Unassembled WGS sequence"/>
</dbReference>
<dbReference type="RefSeq" id="WP_078713212.1">
    <property type="nucleotide sequence ID" value="NZ_FUYG01000001.1"/>
</dbReference>
<evidence type="ECO:0000256" key="1">
    <source>
        <dbReference type="SAM" id="Phobius"/>
    </source>
</evidence>
<sequence>MFKKVFAAGLLAALALFAVPAAANAADYGTGGDNGGTIVVVPGQPVALSFGGFQPGEPTTASAPDAVTLSTLKVVASASKPAGPAGTVSYTASATQPGSYTITVASATNIATATFVIAPADSGSGGGSGSNANGNLPNTGLETPMLIVWGASGALILGLALVFVLNVVRRNKKAV</sequence>